<dbReference type="PROSITE" id="PS01091">
    <property type="entry name" value="TATD_3"/>
    <property type="match status" value="1"/>
</dbReference>
<dbReference type="InterPro" id="IPR018228">
    <property type="entry name" value="DNase_TatD-rel_CS"/>
</dbReference>
<name>A0A1G6CRV0_EUBOX</name>
<dbReference type="InterPro" id="IPR015991">
    <property type="entry name" value="TatD/YcfH-like"/>
</dbReference>
<accession>A0A1G6CRV0</accession>
<dbReference type="Gene3D" id="3.20.20.140">
    <property type="entry name" value="Metal-dependent hydrolases"/>
    <property type="match status" value="1"/>
</dbReference>
<dbReference type="GO" id="GO:0046872">
    <property type="term" value="F:metal ion binding"/>
    <property type="evidence" value="ECO:0007669"/>
    <property type="project" value="UniProtKB-KW"/>
</dbReference>
<dbReference type="Proteomes" id="UP000199228">
    <property type="component" value="Unassembled WGS sequence"/>
</dbReference>
<feature type="binding site" evidence="3">
    <location>
        <position position="9"/>
    </location>
    <ligand>
        <name>a divalent metal cation</name>
        <dbReference type="ChEBI" id="CHEBI:60240"/>
        <label>1</label>
    </ligand>
</feature>
<keyword evidence="5" id="KW-1185">Reference proteome</keyword>
<sequence>MSDMIFETHAHYDDDKFDENRDELLKQLPLNGIGYVVDVGANLESTKKAIKLSEQYDYIYASVGVHPSDIEDLNEESYDWLGQQMKHKKVVAVGEIGLDYYWEKEDAIRQRQKYWFSRQIELAKKGNLPIIIHSREAAQDTIAVMKESHAEEVPGIIHCYSYSKELAKIFLDMGYYLGIGGVVTFKNARKLVETVKETPMDRLLLETDCPYLAPEPNRGRLNSSLNLIYVADKIAEIKNLTREEVITITTQNAKKLYRID</sequence>
<dbReference type="STRING" id="1732.SAMN02910417_02612"/>
<dbReference type="GO" id="GO:0016788">
    <property type="term" value="F:hydrolase activity, acting on ester bonds"/>
    <property type="evidence" value="ECO:0007669"/>
    <property type="project" value="InterPro"/>
</dbReference>
<evidence type="ECO:0000313" key="5">
    <source>
        <dbReference type="Proteomes" id="UP000199228"/>
    </source>
</evidence>
<proteinExistence type="predicted"/>
<dbReference type="PANTHER" id="PTHR46124:SF2">
    <property type="entry name" value="D-AMINOACYL-TRNA DEACYLASE"/>
    <property type="match status" value="1"/>
</dbReference>
<organism evidence="4 5">
    <name type="scientific">Eubacterium oxidoreducens</name>
    <dbReference type="NCBI Taxonomy" id="1732"/>
    <lineage>
        <taxon>Bacteria</taxon>
        <taxon>Bacillati</taxon>
        <taxon>Bacillota</taxon>
        <taxon>Clostridia</taxon>
        <taxon>Eubacteriales</taxon>
        <taxon>Eubacteriaceae</taxon>
        <taxon>Eubacterium</taxon>
    </lineage>
</organism>
<dbReference type="GO" id="GO:0004536">
    <property type="term" value="F:DNA nuclease activity"/>
    <property type="evidence" value="ECO:0007669"/>
    <property type="project" value="InterPro"/>
</dbReference>
<dbReference type="PIRSF" id="PIRSF005902">
    <property type="entry name" value="DNase_TatD"/>
    <property type="match status" value="1"/>
</dbReference>
<evidence type="ECO:0000256" key="2">
    <source>
        <dbReference type="ARBA" id="ARBA00022801"/>
    </source>
</evidence>
<feature type="binding site" evidence="3">
    <location>
        <position position="208"/>
    </location>
    <ligand>
        <name>a divalent metal cation</name>
        <dbReference type="ChEBI" id="CHEBI:60240"/>
        <label>1</label>
    </ligand>
</feature>
<keyword evidence="1 3" id="KW-0479">Metal-binding</keyword>
<feature type="binding site" evidence="3">
    <location>
        <position position="158"/>
    </location>
    <ligand>
        <name>a divalent metal cation</name>
        <dbReference type="ChEBI" id="CHEBI:60240"/>
        <label>2</label>
    </ligand>
</feature>
<dbReference type="EMBL" id="FMXR01000026">
    <property type="protein sequence ID" value="SDB35495.1"/>
    <property type="molecule type" value="Genomic_DNA"/>
</dbReference>
<dbReference type="AlphaFoldDB" id="A0A1G6CRV0"/>
<protein>
    <submittedName>
        <fullName evidence="4">TatD DNase family protein</fullName>
    </submittedName>
</protein>
<evidence type="ECO:0000313" key="4">
    <source>
        <dbReference type="EMBL" id="SDB35495.1"/>
    </source>
</evidence>
<gene>
    <name evidence="4" type="ORF">SAMN02910417_02612</name>
</gene>
<evidence type="ECO:0000256" key="1">
    <source>
        <dbReference type="ARBA" id="ARBA00022723"/>
    </source>
</evidence>
<evidence type="ECO:0000256" key="3">
    <source>
        <dbReference type="PIRSR" id="PIRSR005902-1"/>
    </source>
</evidence>
<feature type="binding site" evidence="3">
    <location>
        <position position="95"/>
    </location>
    <ligand>
        <name>a divalent metal cation</name>
        <dbReference type="ChEBI" id="CHEBI:60240"/>
        <label>1</label>
    </ligand>
</feature>
<feature type="binding site" evidence="3">
    <location>
        <position position="133"/>
    </location>
    <ligand>
        <name>a divalent metal cation</name>
        <dbReference type="ChEBI" id="CHEBI:60240"/>
        <label>2</label>
    </ligand>
</feature>
<dbReference type="Pfam" id="PF01026">
    <property type="entry name" value="TatD_DNase"/>
    <property type="match status" value="1"/>
</dbReference>
<dbReference type="InterPro" id="IPR001130">
    <property type="entry name" value="TatD-like"/>
</dbReference>
<dbReference type="SUPFAM" id="SSF51556">
    <property type="entry name" value="Metallo-dependent hydrolases"/>
    <property type="match status" value="1"/>
</dbReference>
<dbReference type="InterPro" id="IPR032466">
    <property type="entry name" value="Metal_Hydrolase"/>
</dbReference>
<dbReference type="PANTHER" id="PTHR46124">
    <property type="entry name" value="D-AMINOACYL-TRNA DEACYLASE"/>
    <property type="match status" value="1"/>
</dbReference>
<keyword evidence="2" id="KW-0378">Hydrolase</keyword>
<dbReference type="NCBIfam" id="TIGR00010">
    <property type="entry name" value="YchF/TatD family DNA exonuclease"/>
    <property type="match status" value="1"/>
</dbReference>
<dbReference type="FunFam" id="3.20.20.140:FF:000005">
    <property type="entry name" value="TatD family hydrolase"/>
    <property type="match status" value="1"/>
</dbReference>
<reference evidence="4 5" key="1">
    <citation type="submission" date="2016-10" db="EMBL/GenBank/DDBJ databases">
        <authorList>
            <person name="de Groot N.N."/>
        </authorList>
    </citation>
    <scope>NUCLEOTIDE SEQUENCE [LARGE SCALE GENOMIC DNA]</scope>
    <source>
        <strain evidence="4 5">DSM 3217</strain>
    </source>
</reference>
<dbReference type="CDD" id="cd01310">
    <property type="entry name" value="TatD_DNAse"/>
    <property type="match status" value="1"/>
</dbReference>
<feature type="binding site" evidence="3">
    <location>
        <position position="11"/>
    </location>
    <ligand>
        <name>a divalent metal cation</name>
        <dbReference type="ChEBI" id="CHEBI:60240"/>
        <label>1</label>
    </ligand>
</feature>